<comment type="caution">
    <text evidence="1">The sequence shown here is derived from an EMBL/GenBank/DDBJ whole genome shotgun (WGS) entry which is preliminary data.</text>
</comment>
<gene>
    <name evidence="1" type="ORF">CVV64_03330</name>
</gene>
<dbReference type="EMBL" id="PGXC01000002">
    <property type="protein sequence ID" value="PKK91709.1"/>
    <property type="molecule type" value="Genomic_DNA"/>
</dbReference>
<sequence>MFKISSLSDSVRKVKRDQMSRIKLSSMGSKTLAVLTLFRFLAVLLLPSACVLASEQTDRKVLSKEMIRLGYDQMLEIEGERYLSEVSKRAPVQDDKEEGFLERDSRKDSLTFPILFPDTASLLGPTGGVNLATGTILDRGKFLASGHYIRFRESKKLIMIHKFNYGIYDNMEVGMAVGELESQDATDQSFNLKYRFNPPDRRIVWALGYQFHNISNGPLGETIHNFYGIMDVKVNEYLKVYMNLAGASNSDTVSLNFGTQLVAINTPMHSTALYIEVEQDPGSGGYKLLNAGLKYRMSDLFSVDLMRLQNYRSSDDSSGLGFNLYF</sequence>
<organism evidence="1 2">
    <name type="scientific">Candidatus Wallbacteria bacterium HGW-Wallbacteria-1</name>
    <dbReference type="NCBI Taxonomy" id="2013854"/>
    <lineage>
        <taxon>Bacteria</taxon>
        <taxon>Candidatus Walliibacteriota</taxon>
    </lineage>
</organism>
<evidence type="ECO:0000313" key="2">
    <source>
        <dbReference type="Proteomes" id="UP000233256"/>
    </source>
</evidence>
<dbReference type="AlphaFoldDB" id="A0A2N1PTN8"/>
<accession>A0A2N1PTN8</accession>
<proteinExistence type="predicted"/>
<dbReference type="Proteomes" id="UP000233256">
    <property type="component" value="Unassembled WGS sequence"/>
</dbReference>
<protein>
    <submittedName>
        <fullName evidence="1">Uncharacterized protein</fullName>
    </submittedName>
</protein>
<reference evidence="1 2" key="1">
    <citation type="journal article" date="2017" name="ISME J.">
        <title>Potential for microbial H2 and metal transformations associated with novel bacteria and archaea in deep terrestrial subsurface sediments.</title>
        <authorList>
            <person name="Hernsdorf A.W."/>
            <person name="Amano Y."/>
            <person name="Miyakawa K."/>
            <person name="Ise K."/>
            <person name="Suzuki Y."/>
            <person name="Anantharaman K."/>
            <person name="Probst A."/>
            <person name="Burstein D."/>
            <person name="Thomas B.C."/>
            <person name="Banfield J.F."/>
        </authorList>
    </citation>
    <scope>NUCLEOTIDE SEQUENCE [LARGE SCALE GENOMIC DNA]</scope>
    <source>
        <strain evidence="1">HGW-Wallbacteria-1</strain>
    </source>
</reference>
<name>A0A2N1PTN8_9BACT</name>
<evidence type="ECO:0000313" key="1">
    <source>
        <dbReference type="EMBL" id="PKK91709.1"/>
    </source>
</evidence>